<dbReference type="PANTHER" id="PTHR36923:SF3">
    <property type="entry name" value="FERREDOXIN"/>
    <property type="match status" value="1"/>
</dbReference>
<accession>A0A3M2KRG8</accession>
<evidence type="ECO:0000256" key="2">
    <source>
        <dbReference type="ARBA" id="ARBA00022448"/>
    </source>
</evidence>
<keyword evidence="10" id="KW-1185">Reference proteome</keyword>
<dbReference type="InterPro" id="IPR051269">
    <property type="entry name" value="Fe-S_cluster_ET"/>
</dbReference>
<evidence type="ECO:0000313" key="9">
    <source>
        <dbReference type="EMBL" id="RMI28247.1"/>
    </source>
</evidence>
<dbReference type="EMBL" id="RFFH01000023">
    <property type="protein sequence ID" value="RMI28247.1"/>
    <property type="molecule type" value="Genomic_DNA"/>
</dbReference>
<gene>
    <name evidence="9" type="ORF">EBN03_30830</name>
</gene>
<evidence type="ECO:0000256" key="4">
    <source>
        <dbReference type="ARBA" id="ARBA00022982"/>
    </source>
</evidence>
<dbReference type="Proteomes" id="UP000279275">
    <property type="component" value="Unassembled WGS sequence"/>
</dbReference>
<dbReference type="Gene3D" id="3.30.70.20">
    <property type="match status" value="1"/>
</dbReference>
<dbReference type="PANTHER" id="PTHR36923">
    <property type="entry name" value="FERREDOXIN"/>
    <property type="match status" value="1"/>
</dbReference>
<keyword evidence="2 8" id="KW-0813">Transport</keyword>
<keyword evidence="4 8" id="KW-0249">Electron transport</keyword>
<keyword evidence="5 8" id="KW-0408">Iron</keyword>
<evidence type="ECO:0000256" key="7">
    <source>
        <dbReference type="ARBA" id="ARBA00023291"/>
    </source>
</evidence>
<proteinExistence type="predicted"/>
<organism evidence="9 10">
    <name type="scientific">Nocardia stercoris</name>
    <dbReference type="NCBI Taxonomy" id="2483361"/>
    <lineage>
        <taxon>Bacteria</taxon>
        <taxon>Bacillati</taxon>
        <taxon>Actinomycetota</taxon>
        <taxon>Actinomycetes</taxon>
        <taxon>Mycobacteriales</taxon>
        <taxon>Nocardiaceae</taxon>
        <taxon>Nocardia</taxon>
    </lineage>
</organism>
<keyword evidence="6 8" id="KW-0411">Iron-sulfur</keyword>
<evidence type="ECO:0000256" key="6">
    <source>
        <dbReference type="ARBA" id="ARBA00023014"/>
    </source>
</evidence>
<sequence>MKLSIDTDRCEANAVCVGIAPDIFELDDQDVLHLTLVDVPADRLDDVREAVAQCPRAALVLDESSPDQ</sequence>
<keyword evidence="7" id="KW-0003">3Fe-4S</keyword>
<evidence type="ECO:0000256" key="8">
    <source>
        <dbReference type="RuleBase" id="RU368020"/>
    </source>
</evidence>
<comment type="cofactor">
    <cofactor evidence="1">
        <name>[3Fe-4S] cluster</name>
        <dbReference type="ChEBI" id="CHEBI:21137"/>
    </cofactor>
</comment>
<dbReference type="GO" id="GO:0051538">
    <property type="term" value="F:3 iron, 4 sulfur cluster binding"/>
    <property type="evidence" value="ECO:0007669"/>
    <property type="project" value="UniProtKB-KW"/>
</dbReference>
<dbReference type="RefSeq" id="WP_122191684.1">
    <property type="nucleotide sequence ID" value="NZ_RFFH01000023.1"/>
</dbReference>
<reference evidence="9 10" key="1">
    <citation type="submission" date="2018-10" db="EMBL/GenBank/DDBJ databases">
        <title>Isolation from cow dung.</title>
        <authorList>
            <person name="Ling L."/>
        </authorList>
    </citation>
    <scope>NUCLEOTIDE SEQUENCE [LARGE SCALE GENOMIC DNA]</scope>
    <source>
        <strain evidence="9 10">NEAU-LL90</strain>
    </source>
</reference>
<dbReference type="OrthoDB" id="3215002at2"/>
<evidence type="ECO:0000256" key="5">
    <source>
        <dbReference type="ARBA" id="ARBA00023004"/>
    </source>
</evidence>
<keyword evidence="3 8" id="KW-0479">Metal-binding</keyword>
<comment type="caution">
    <text evidence="9">The sequence shown here is derived from an EMBL/GenBank/DDBJ whole genome shotgun (WGS) entry which is preliminary data.</text>
</comment>
<dbReference type="GO" id="GO:0005506">
    <property type="term" value="F:iron ion binding"/>
    <property type="evidence" value="ECO:0007669"/>
    <property type="project" value="UniProtKB-UniRule"/>
</dbReference>
<dbReference type="AlphaFoldDB" id="A0A3M2KRG8"/>
<evidence type="ECO:0000256" key="3">
    <source>
        <dbReference type="ARBA" id="ARBA00022723"/>
    </source>
</evidence>
<evidence type="ECO:0000256" key="1">
    <source>
        <dbReference type="ARBA" id="ARBA00001927"/>
    </source>
</evidence>
<protein>
    <recommendedName>
        <fullName evidence="8">Ferredoxin</fullName>
    </recommendedName>
</protein>
<dbReference type="SUPFAM" id="SSF54862">
    <property type="entry name" value="4Fe-4S ferredoxins"/>
    <property type="match status" value="1"/>
</dbReference>
<dbReference type="InterPro" id="IPR001080">
    <property type="entry name" value="3Fe4S_ferredoxin"/>
</dbReference>
<dbReference type="PRINTS" id="PR00352">
    <property type="entry name" value="3FE4SFRDOXIN"/>
</dbReference>
<dbReference type="GO" id="GO:0009055">
    <property type="term" value="F:electron transfer activity"/>
    <property type="evidence" value="ECO:0007669"/>
    <property type="project" value="UniProtKB-UniRule"/>
</dbReference>
<comment type="function">
    <text evidence="8">Ferredoxins are iron-sulfur proteins that transfer electrons in a wide variety of metabolic reactions.</text>
</comment>
<dbReference type="Pfam" id="PF13459">
    <property type="entry name" value="Fer4_15"/>
    <property type="match status" value="1"/>
</dbReference>
<evidence type="ECO:0000313" key="10">
    <source>
        <dbReference type="Proteomes" id="UP000279275"/>
    </source>
</evidence>
<name>A0A3M2KRG8_9NOCA</name>